<accession>A0ABV4JZ68</accession>
<keyword evidence="2" id="KW-1185">Reference proteome</keyword>
<evidence type="ECO:0000313" key="2">
    <source>
        <dbReference type="Proteomes" id="UP001568358"/>
    </source>
</evidence>
<comment type="caution">
    <text evidence="1">The sequence shown here is derived from an EMBL/GenBank/DDBJ whole genome shotgun (WGS) entry which is preliminary data.</text>
</comment>
<dbReference type="RefSeq" id="WP_371151323.1">
    <property type="nucleotide sequence ID" value="NZ_JBFSOO010000024.1"/>
</dbReference>
<protein>
    <submittedName>
        <fullName evidence="1">Uncharacterized protein</fullName>
    </submittedName>
</protein>
<dbReference type="Proteomes" id="UP001568358">
    <property type="component" value="Unassembled WGS sequence"/>
</dbReference>
<gene>
    <name evidence="1" type="ORF">AB2Z07_16530</name>
</gene>
<evidence type="ECO:0000313" key="1">
    <source>
        <dbReference type="EMBL" id="MEZ6855075.1"/>
    </source>
</evidence>
<proteinExistence type="predicted"/>
<sequence length="86" mass="10214">MQNINDQPVQEQQKYFDDFERWIETEFNGDESTAADQLRAGHVIFYENDENQNELIREYPDGRREVVKTVVSEDNSSFEIVVVREL</sequence>
<reference evidence="1 2" key="1">
    <citation type="submission" date="2024-07" db="EMBL/GenBank/DDBJ databases">
        <title>Active virus-host system and metabolic interactions in a Lokiarchaeon culture.</title>
        <authorList>
            <person name="Ponce Toledo R.I."/>
            <person name="Rodrigues Oliveira T."/>
            <person name="Schleper C."/>
        </authorList>
    </citation>
    <scope>NUCLEOTIDE SEQUENCE [LARGE SCALE GENOMIC DNA]</scope>
    <source>
        <strain evidence="1 2">B35</strain>
    </source>
</reference>
<dbReference type="EMBL" id="JBFSOO010000024">
    <property type="protein sequence ID" value="MEZ6855075.1"/>
    <property type="molecule type" value="Genomic_DNA"/>
</dbReference>
<organism evidence="1 2">
    <name type="scientific">Halodesulfovibrio aestuarii</name>
    <dbReference type="NCBI Taxonomy" id="126333"/>
    <lineage>
        <taxon>Bacteria</taxon>
        <taxon>Pseudomonadati</taxon>
        <taxon>Thermodesulfobacteriota</taxon>
        <taxon>Desulfovibrionia</taxon>
        <taxon>Desulfovibrionales</taxon>
        <taxon>Desulfovibrionaceae</taxon>
        <taxon>Halodesulfovibrio</taxon>
    </lineage>
</organism>
<name>A0ABV4JZ68_9BACT</name>